<reference evidence="2 3" key="1">
    <citation type="journal article" date="2015" name="Nature">
        <title>rRNA introns, odd ribosomes, and small enigmatic genomes across a large radiation of phyla.</title>
        <authorList>
            <person name="Brown C.T."/>
            <person name="Hug L.A."/>
            <person name="Thomas B.C."/>
            <person name="Sharon I."/>
            <person name="Castelle C.J."/>
            <person name="Singh A."/>
            <person name="Wilkins M.J."/>
            <person name="Williams K.H."/>
            <person name="Banfield J.F."/>
        </authorList>
    </citation>
    <scope>NUCLEOTIDE SEQUENCE [LARGE SCALE GENOMIC DNA]</scope>
</reference>
<feature type="transmembrane region" description="Helical" evidence="1">
    <location>
        <begin position="304"/>
        <end position="320"/>
    </location>
</feature>
<evidence type="ECO:0008006" key="4">
    <source>
        <dbReference type="Google" id="ProtNLM"/>
    </source>
</evidence>
<keyword evidence="1" id="KW-0812">Transmembrane</keyword>
<feature type="transmembrane region" description="Helical" evidence="1">
    <location>
        <begin position="7"/>
        <end position="26"/>
    </location>
</feature>
<protein>
    <recommendedName>
        <fullName evidence="4">Glycosyltransferase RgtA/B/C/D-like domain-containing protein</fullName>
    </recommendedName>
</protein>
<evidence type="ECO:0000313" key="2">
    <source>
        <dbReference type="EMBL" id="KKS97274.1"/>
    </source>
</evidence>
<evidence type="ECO:0000256" key="1">
    <source>
        <dbReference type="SAM" id="Phobius"/>
    </source>
</evidence>
<gene>
    <name evidence="2" type="ORF">UV74_C0013G0396</name>
</gene>
<feature type="transmembrane region" description="Helical" evidence="1">
    <location>
        <begin position="326"/>
        <end position="342"/>
    </location>
</feature>
<dbReference type="AlphaFoldDB" id="A0A0G1DHV6"/>
<sequence>MKNFSKVFALTVLPVLVVWAPFYLHIKEFWSIPIPTDGMQTIASNYDGPLYIVIAKSFYNIEYIANNFAFPLPLEYYAAHFPLFPVIISALSIIFGHPWGMLVATLLGSFITLYYFFKLSKQFLSPDDAWWLTTVFAVFPARWLIVRSVGSPEPLFVGGIIASIFYFRKKKYWHAGIWGAVAQLTKSPGILLFVAYIIVTYYPKLKIIAAGNFKRSQLFKLKPLPILLIPLSLAVIFWLYSVRFGSFFAYFNSGDNIHLFFPPFQIFDYSQPWVDTHWLEEIIFIYIFGAMGTFKLFKEDDKTLAWFTAIFFTTILFVSHRDILRYSLPIVPFILIAYRNILVSREFKFTLAIIIIPIYLYSLAFIANNVMPIADWTPLL</sequence>
<dbReference type="STRING" id="1618578.UV74_C0013G0396"/>
<organism evidence="2 3">
    <name type="scientific">Candidatus Woesebacteria bacterium GW2011_GWB1_43_14</name>
    <dbReference type="NCBI Taxonomy" id="1618578"/>
    <lineage>
        <taxon>Bacteria</taxon>
        <taxon>Candidatus Woeseibacteriota</taxon>
    </lineage>
</organism>
<keyword evidence="1" id="KW-0472">Membrane</keyword>
<evidence type="ECO:0000313" key="3">
    <source>
        <dbReference type="Proteomes" id="UP000034090"/>
    </source>
</evidence>
<feature type="transmembrane region" description="Helical" evidence="1">
    <location>
        <begin position="349"/>
        <end position="371"/>
    </location>
</feature>
<dbReference type="EMBL" id="LCFQ01000013">
    <property type="protein sequence ID" value="KKS97274.1"/>
    <property type="molecule type" value="Genomic_DNA"/>
</dbReference>
<proteinExistence type="predicted"/>
<feature type="transmembrane region" description="Helical" evidence="1">
    <location>
        <begin position="76"/>
        <end position="94"/>
    </location>
</feature>
<dbReference type="Proteomes" id="UP000034090">
    <property type="component" value="Unassembled WGS sequence"/>
</dbReference>
<comment type="caution">
    <text evidence="2">The sequence shown here is derived from an EMBL/GenBank/DDBJ whole genome shotgun (WGS) entry which is preliminary data.</text>
</comment>
<feature type="transmembrane region" description="Helical" evidence="1">
    <location>
        <begin position="226"/>
        <end position="251"/>
    </location>
</feature>
<accession>A0A0G1DHV6</accession>
<keyword evidence="1" id="KW-1133">Transmembrane helix</keyword>
<feature type="transmembrane region" description="Helical" evidence="1">
    <location>
        <begin position="99"/>
        <end position="117"/>
    </location>
</feature>
<feature type="transmembrane region" description="Helical" evidence="1">
    <location>
        <begin position="129"/>
        <end position="145"/>
    </location>
</feature>
<name>A0A0G1DHV6_9BACT</name>
<feature type="transmembrane region" description="Helical" evidence="1">
    <location>
        <begin position="278"/>
        <end position="297"/>
    </location>
</feature>